<dbReference type="SMART" id="SM00199">
    <property type="entry name" value="SCY"/>
    <property type="match status" value="1"/>
</dbReference>
<feature type="domain" description="Chemokine interleukin-8-like" evidence="4">
    <location>
        <begin position="26"/>
        <end position="87"/>
    </location>
</feature>
<dbReference type="Pfam" id="PF00048">
    <property type="entry name" value="IL8"/>
    <property type="match status" value="1"/>
</dbReference>
<keyword evidence="1" id="KW-0202">Cytokine</keyword>
<dbReference type="PRINTS" id="PR00437">
    <property type="entry name" value="SMALLCYTKCXC"/>
</dbReference>
<evidence type="ECO:0000259" key="4">
    <source>
        <dbReference type="SMART" id="SM00199"/>
    </source>
</evidence>
<dbReference type="GO" id="GO:0008009">
    <property type="term" value="F:chemokine activity"/>
    <property type="evidence" value="ECO:0007669"/>
    <property type="project" value="InterPro"/>
</dbReference>
<dbReference type="Proteomes" id="UP000677803">
    <property type="component" value="Unassembled WGS sequence"/>
</dbReference>
<dbReference type="GO" id="GO:0006955">
    <property type="term" value="P:immune response"/>
    <property type="evidence" value="ECO:0007669"/>
    <property type="project" value="InterPro"/>
</dbReference>
<dbReference type="PANTHER" id="PTHR12015:SF198">
    <property type="entry name" value="PLATELET BASIC PROTEIN"/>
    <property type="match status" value="1"/>
</dbReference>
<dbReference type="InterPro" id="IPR001811">
    <property type="entry name" value="Chemokine_IL8-like_dom"/>
</dbReference>
<comment type="caution">
    <text evidence="5">The sequence shown here is derived from an EMBL/GenBank/DDBJ whole genome shotgun (WGS) entry which is preliminary data.</text>
</comment>
<organism evidence="5 6">
    <name type="scientific">Menidia menidia</name>
    <name type="common">Atlantic silverside</name>
    <dbReference type="NCBI Taxonomy" id="238744"/>
    <lineage>
        <taxon>Eukaryota</taxon>
        <taxon>Metazoa</taxon>
        <taxon>Chordata</taxon>
        <taxon>Craniata</taxon>
        <taxon>Vertebrata</taxon>
        <taxon>Euteleostomi</taxon>
        <taxon>Actinopterygii</taxon>
        <taxon>Neopterygii</taxon>
        <taxon>Teleostei</taxon>
        <taxon>Neoteleostei</taxon>
        <taxon>Acanthomorphata</taxon>
        <taxon>Ovalentaria</taxon>
        <taxon>Atherinomorphae</taxon>
        <taxon>Atheriniformes</taxon>
        <taxon>Atherinopsidae</taxon>
        <taxon>Menidiinae</taxon>
        <taxon>Menidia</taxon>
    </lineage>
</organism>
<gene>
    <name evidence="5" type="ORF">MMEN_LOCUS17490</name>
</gene>
<dbReference type="PRINTS" id="PR00436">
    <property type="entry name" value="INTERLEUKIN8"/>
</dbReference>
<evidence type="ECO:0000313" key="6">
    <source>
        <dbReference type="Proteomes" id="UP000677803"/>
    </source>
</evidence>
<dbReference type="SUPFAM" id="SSF54117">
    <property type="entry name" value="Interleukin 8-like chemokines"/>
    <property type="match status" value="1"/>
</dbReference>
<feature type="chain" id="PRO_5035824432" evidence="3">
    <location>
        <begin position="21"/>
        <end position="113"/>
    </location>
</feature>
<dbReference type="GO" id="GO:0005615">
    <property type="term" value="C:extracellular space"/>
    <property type="evidence" value="ECO:0007669"/>
    <property type="project" value="UniProtKB-KW"/>
</dbReference>
<evidence type="ECO:0000313" key="5">
    <source>
        <dbReference type="EMBL" id="CAG5991295.1"/>
    </source>
</evidence>
<dbReference type="Gene3D" id="2.40.50.40">
    <property type="match status" value="1"/>
</dbReference>
<evidence type="ECO:0000256" key="3">
    <source>
        <dbReference type="SAM" id="SignalP"/>
    </source>
</evidence>
<dbReference type="InterPro" id="IPR039809">
    <property type="entry name" value="Chemokine_b/g/d"/>
</dbReference>
<dbReference type="EMBL" id="CAJRST010036666">
    <property type="protein sequence ID" value="CAG5991295.1"/>
    <property type="molecule type" value="Genomic_DNA"/>
</dbReference>
<evidence type="ECO:0000256" key="1">
    <source>
        <dbReference type="ARBA" id="ARBA00022514"/>
    </source>
</evidence>
<dbReference type="AlphaFoldDB" id="A0A8S4BPD5"/>
<accession>A0A8S4BPD5</accession>
<dbReference type="InterPro" id="IPR036048">
    <property type="entry name" value="Interleukin_8-like_sf"/>
</dbReference>
<protein>
    <submittedName>
        <fullName evidence="5">(Atlantic silverside) hypothetical protein</fullName>
    </submittedName>
</protein>
<sequence>MSGIMKLFLLLAVMVCVSTAQPNEARQQCLCQRVRNRIISRTEVKDVQIYQATIFCNKVEIVITNKNGLRYCLNPELRAVKKIVTEIMKMPRTSTSVPAHSTSTDGSTITVRL</sequence>
<feature type="signal peptide" evidence="3">
    <location>
        <begin position="1"/>
        <end position="20"/>
    </location>
</feature>
<feature type="region of interest" description="Disordered" evidence="2">
    <location>
        <begin position="94"/>
        <end position="113"/>
    </location>
</feature>
<proteinExistence type="predicted"/>
<reference evidence="5" key="1">
    <citation type="submission" date="2021-05" db="EMBL/GenBank/DDBJ databases">
        <authorList>
            <person name="Tigano A."/>
        </authorList>
    </citation>
    <scope>NUCLEOTIDE SEQUENCE</scope>
</reference>
<keyword evidence="3" id="KW-0732">Signal</keyword>
<dbReference type="OrthoDB" id="8872899at2759"/>
<keyword evidence="6" id="KW-1185">Reference proteome</keyword>
<dbReference type="InterPro" id="IPR001089">
    <property type="entry name" value="Chemokine_CXC"/>
</dbReference>
<name>A0A8S4BPD5_9TELE</name>
<evidence type="ECO:0000256" key="2">
    <source>
        <dbReference type="SAM" id="MobiDB-lite"/>
    </source>
</evidence>
<dbReference type="PANTHER" id="PTHR12015">
    <property type="entry name" value="SMALL INDUCIBLE CYTOKINE A"/>
    <property type="match status" value="1"/>
</dbReference>